<reference evidence="2 3" key="1">
    <citation type="submission" date="2018-06" db="EMBL/GenBank/DDBJ databases">
        <title>Marinomonas sp. YLB-05 draft genome sequence.</title>
        <authorList>
            <person name="Yu L."/>
            <person name="Tang X."/>
        </authorList>
    </citation>
    <scope>NUCLEOTIDE SEQUENCE [LARGE SCALE GENOMIC DNA]</scope>
    <source>
        <strain evidence="2 3">YLB-05</strain>
    </source>
</reference>
<dbReference type="PANTHER" id="PTHR30290:SF65">
    <property type="entry name" value="MONOACYL PHOSPHATIDYLINOSITOL TETRAMANNOSIDE-BINDING PROTEIN LPQW-RELATED"/>
    <property type="match status" value="1"/>
</dbReference>
<dbReference type="GO" id="GO:1904680">
    <property type="term" value="F:peptide transmembrane transporter activity"/>
    <property type="evidence" value="ECO:0007669"/>
    <property type="project" value="TreeGrafter"/>
</dbReference>
<dbReference type="GO" id="GO:0043190">
    <property type="term" value="C:ATP-binding cassette (ABC) transporter complex"/>
    <property type="evidence" value="ECO:0007669"/>
    <property type="project" value="InterPro"/>
</dbReference>
<dbReference type="CDD" id="cd08490">
    <property type="entry name" value="PBP2_NikA_DppA_OppA_like_3"/>
    <property type="match status" value="1"/>
</dbReference>
<feature type="domain" description="Solute-binding protein family 5" evidence="1">
    <location>
        <begin position="75"/>
        <end position="416"/>
    </location>
</feature>
<dbReference type="OrthoDB" id="9801912at2"/>
<dbReference type="Gene3D" id="3.10.105.10">
    <property type="entry name" value="Dipeptide-binding Protein, Domain 3"/>
    <property type="match status" value="1"/>
</dbReference>
<dbReference type="SUPFAM" id="SSF53850">
    <property type="entry name" value="Periplasmic binding protein-like II"/>
    <property type="match status" value="1"/>
</dbReference>
<dbReference type="EMBL" id="QKRA01000002">
    <property type="protein sequence ID" value="RDL45463.1"/>
    <property type="molecule type" value="Genomic_DNA"/>
</dbReference>
<dbReference type="InterPro" id="IPR039424">
    <property type="entry name" value="SBP_5"/>
</dbReference>
<evidence type="ECO:0000259" key="1">
    <source>
        <dbReference type="Pfam" id="PF00496"/>
    </source>
</evidence>
<sequence>MALALSITALTGCFDGSEDVTQSADATAQTQDDRLKLAMLLTPRTGLSPLSDDAFKFSRWSVGETLVFLNAEGTLEPKLATEWEQITPNDWRITLREGVMFHDGTKMDASAVANALDKAANAAPKPRILDGVDWTVKTDGDNAVIVSSKEPDPLLAQRLSSPQLTILAPSAYGENGAINPESTATGPFRLVKLNGSSTATVDRFDGYWGEPAKLAGIDVSFVPDGIARASALRTGEADVVEAIPVSQAPLLDPSMIREVAMPRTNTLYANMNSSVMKDAGMRAAVREALDRQQLIDNVYESRADIGVGLLGPALPWAAKLRQPVAAPVAPSDPQGVEIVLGTYTDRTELPEVAVYLAQQLTEAGFTVKQDVREYSQIEQDALAGKFDLFILSRATMLDLGDPVAYMSSDFTCEGSYNLAQLCDPAIDDAIEAASVLPAGEARQKAIMKAERLILASDAAIPLLHERVIQGESKRVREAIADPRERLIISTQTHLVSSDSAK</sequence>
<comment type="caution">
    <text evidence="2">The sequence shown here is derived from an EMBL/GenBank/DDBJ whole genome shotgun (WGS) entry which is preliminary data.</text>
</comment>
<organism evidence="2 3">
    <name type="scientific">Marinomonas piezotolerans</name>
    <dbReference type="NCBI Taxonomy" id="2213058"/>
    <lineage>
        <taxon>Bacteria</taxon>
        <taxon>Pseudomonadati</taxon>
        <taxon>Pseudomonadota</taxon>
        <taxon>Gammaproteobacteria</taxon>
        <taxon>Oceanospirillales</taxon>
        <taxon>Oceanospirillaceae</taxon>
        <taxon>Marinomonas</taxon>
    </lineage>
</organism>
<dbReference type="PANTHER" id="PTHR30290">
    <property type="entry name" value="PERIPLASMIC BINDING COMPONENT OF ABC TRANSPORTER"/>
    <property type="match status" value="1"/>
</dbReference>
<evidence type="ECO:0000313" key="3">
    <source>
        <dbReference type="Proteomes" id="UP000254326"/>
    </source>
</evidence>
<dbReference type="Gene3D" id="3.40.190.10">
    <property type="entry name" value="Periplasmic binding protein-like II"/>
    <property type="match status" value="1"/>
</dbReference>
<name>A0A370UCD4_9GAMM</name>
<gene>
    <name evidence="2" type="ORF">DN730_06060</name>
</gene>
<proteinExistence type="predicted"/>
<accession>A0A370UCD4</accession>
<dbReference type="InterPro" id="IPR030678">
    <property type="entry name" value="Peptide/Ni-bd"/>
</dbReference>
<dbReference type="GO" id="GO:0030288">
    <property type="term" value="C:outer membrane-bounded periplasmic space"/>
    <property type="evidence" value="ECO:0007669"/>
    <property type="project" value="UniProtKB-ARBA"/>
</dbReference>
<protein>
    <submittedName>
        <fullName evidence="2">ABC transporter substrate-binding protein</fullName>
    </submittedName>
</protein>
<dbReference type="InterPro" id="IPR000914">
    <property type="entry name" value="SBP_5_dom"/>
</dbReference>
<keyword evidence="3" id="KW-1185">Reference proteome</keyword>
<evidence type="ECO:0000313" key="2">
    <source>
        <dbReference type="EMBL" id="RDL45463.1"/>
    </source>
</evidence>
<dbReference type="Pfam" id="PF00496">
    <property type="entry name" value="SBP_bac_5"/>
    <property type="match status" value="1"/>
</dbReference>
<dbReference type="GO" id="GO:0015833">
    <property type="term" value="P:peptide transport"/>
    <property type="evidence" value="ECO:0007669"/>
    <property type="project" value="TreeGrafter"/>
</dbReference>
<dbReference type="Proteomes" id="UP000254326">
    <property type="component" value="Unassembled WGS sequence"/>
</dbReference>
<dbReference type="AlphaFoldDB" id="A0A370UCD4"/>
<dbReference type="PIRSF" id="PIRSF002741">
    <property type="entry name" value="MppA"/>
    <property type="match status" value="1"/>
</dbReference>